<dbReference type="InterPro" id="IPR005135">
    <property type="entry name" value="Endo/exonuclease/phosphatase"/>
</dbReference>
<reference evidence="11 12" key="1">
    <citation type="submission" date="2020-09" db="EMBL/GenBank/DDBJ databases">
        <title>Sinomicrobium weinanense sp. nov., a halophilic bacteria isolated from saline-alkali soil.</title>
        <authorList>
            <person name="Wu P."/>
            <person name="Ren H."/>
            <person name="Mei Y."/>
            <person name="Liang Y."/>
            <person name="Chen Z."/>
        </authorList>
    </citation>
    <scope>NUCLEOTIDE SEQUENCE [LARGE SCALE GENOMIC DNA]</scope>
    <source>
        <strain evidence="11 12">FJxs</strain>
    </source>
</reference>
<proteinExistence type="predicted"/>
<keyword evidence="4" id="KW-0479">Metal-binding</keyword>
<dbReference type="GO" id="GO:0004519">
    <property type="term" value="F:endonuclease activity"/>
    <property type="evidence" value="ECO:0007669"/>
    <property type="project" value="UniProtKB-KW"/>
</dbReference>
<name>A0A926Q208_9FLAO</name>
<dbReference type="PANTHER" id="PTHR15822">
    <property type="entry name" value="TRAF AND TNF RECEPTOR-ASSOCIATED PROTEIN"/>
    <property type="match status" value="1"/>
</dbReference>
<feature type="domain" description="Endonuclease/exonuclease/phosphatase" evidence="10">
    <location>
        <begin position="103"/>
        <end position="331"/>
    </location>
</feature>
<evidence type="ECO:0000256" key="7">
    <source>
        <dbReference type="ARBA" id="ARBA00022842"/>
    </source>
</evidence>
<dbReference type="Pfam" id="PF03372">
    <property type="entry name" value="Exo_endo_phos"/>
    <property type="match status" value="1"/>
</dbReference>
<comment type="cofactor">
    <cofactor evidence="1">
        <name>Mn(2+)</name>
        <dbReference type="ChEBI" id="CHEBI:29035"/>
    </cofactor>
</comment>
<keyword evidence="9" id="KW-1133">Transmembrane helix</keyword>
<keyword evidence="9" id="KW-0812">Transmembrane</keyword>
<keyword evidence="6" id="KW-0378">Hydrolase</keyword>
<dbReference type="Proteomes" id="UP000653730">
    <property type="component" value="Unassembled WGS sequence"/>
</dbReference>
<evidence type="ECO:0000256" key="5">
    <source>
        <dbReference type="ARBA" id="ARBA00022763"/>
    </source>
</evidence>
<evidence type="ECO:0000256" key="2">
    <source>
        <dbReference type="ARBA" id="ARBA00001946"/>
    </source>
</evidence>
<keyword evidence="8" id="KW-0234">DNA repair</keyword>
<comment type="cofactor">
    <cofactor evidence="2">
        <name>Mg(2+)</name>
        <dbReference type="ChEBI" id="CHEBI:18420"/>
    </cofactor>
</comment>
<dbReference type="AlphaFoldDB" id="A0A926Q208"/>
<evidence type="ECO:0000256" key="1">
    <source>
        <dbReference type="ARBA" id="ARBA00001936"/>
    </source>
</evidence>
<evidence type="ECO:0000256" key="3">
    <source>
        <dbReference type="ARBA" id="ARBA00022722"/>
    </source>
</evidence>
<evidence type="ECO:0000256" key="4">
    <source>
        <dbReference type="ARBA" id="ARBA00022723"/>
    </source>
</evidence>
<feature type="transmembrane region" description="Helical" evidence="9">
    <location>
        <begin position="12"/>
        <end position="32"/>
    </location>
</feature>
<keyword evidence="7" id="KW-0460">Magnesium</keyword>
<evidence type="ECO:0000256" key="6">
    <source>
        <dbReference type="ARBA" id="ARBA00022801"/>
    </source>
</evidence>
<dbReference type="GO" id="GO:0016787">
    <property type="term" value="F:hydrolase activity"/>
    <property type="evidence" value="ECO:0007669"/>
    <property type="project" value="UniProtKB-KW"/>
</dbReference>
<evidence type="ECO:0000259" key="10">
    <source>
        <dbReference type="Pfam" id="PF03372"/>
    </source>
</evidence>
<gene>
    <name evidence="11" type="ORF">IBL28_08780</name>
</gene>
<keyword evidence="5" id="KW-0227">DNA damage</keyword>
<dbReference type="CDD" id="cd09084">
    <property type="entry name" value="EEP-2"/>
    <property type="match status" value="1"/>
</dbReference>
<comment type="caution">
    <text evidence="11">The sequence shown here is derived from an EMBL/GenBank/DDBJ whole genome shotgun (WGS) entry which is preliminary data.</text>
</comment>
<dbReference type="GO" id="GO:0006281">
    <property type="term" value="P:DNA repair"/>
    <property type="evidence" value="ECO:0007669"/>
    <property type="project" value="UniProtKB-KW"/>
</dbReference>
<evidence type="ECO:0000313" key="11">
    <source>
        <dbReference type="EMBL" id="MBC9796058.1"/>
    </source>
</evidence>
<keyword evidence="12" id="KW-1185">Reference proteome</keyword>
<organism evidence="11 12">
    <name type="scientific">Sinomicrobium weinanense</name>
    <dbReference type="NCBI Taxonomy" id="2842200"/>
    <lineage>
        <taxon>Bacteria</taxon>
        <taxon>Pseudomonadati</taxon>
        <taxon>Bacteroidota</taxon>
        <taxon>Flavobacteriia</taxon>
        <taxon>Flavobacteriales</taxon>
        <taxon>Flavobacteriaceae</taxon>
        <taxon>Sinomicrobium</taxon>
    </lineage>
</organism>
<feature type="transmembrane region" description="Helical" evidence="9">
    <location>
        <begin position="38"/>
        <end position="61"/>
    </location>
</feature>
<dbReference type="RefSeq" id="WP_187965205.1">
    <property type="nucleotide sequence ID" value="NZ_JACVDC010000019.1"/>
</dbReference>
<keyword evidence="11" id="KW-0255">Endonuclease</keyword>
<dbReference type="Gene3D" id="3.60.10.10">
    <property type="entry name" value="Endonuclease/exonuclease/phosphatase"/>
    <property type="match status" value="1"/>
</dbReference>
<keyword evidence="9" id="KW-0472">Membrane</keyword>
<dbReference type="InterPro" id="IPR036691">
    <property type="entry name" value="Endo/exonu/phosph_ase_sf"/>
</dbReference>
<dbReference type="GO" id="GO:0046872">
    <property type="term" value="F:metal ion binding"/>
    <property type="evidence" value="ECO:0007669"/>
    <property type="project" value="UniProtKB-KW"/>
</dbReference>
<dbReference type="SUPFAM" id="SSF56219">
    <property type="entry name" value="DNase I-like"/>
    <property type="match status" value="1"/>
</dbReference>
<keyword evidence="3" id="KW-0540">Nuclease</keyword>
<protein>
    <submittedName>
        <fullName evidence="11">Endonuclease/exonuclease/phosphatase family protein</fullName>
    </submittedName>
</protein>
<sequence>MKKLSFINKIVFVINTFFAVLLLLSYILPYVFPRKFPLISVLSLTVPVFIIVNAVFILYWLLQLKRQFLLSFLILLVGYKYVGAMYRLSGRSESDEEGILKLMTYNVRIFNAYDWLKDEDVPGKIISLVEKESPDVLCVQEFYHEQEDAFNKNYPYQFIKYTTKNNRTGQAIFSRYPIVARGSLEFPKTGNNALYADIVKGKDTVRIYNLHLESLHIVPSKEHIIVEDPEVLYKRMGKAFALQHDQVEIFDAHRKACKYKIIVTGDFNNTAYSYVYKRIRGEMKDTFIEEGSGFGRSYDFDYFPLRIDFILTDPDIEILAHKNYEDRLSDHYPVMATLKLPGSGEEE</sequence>
<evidence type="ECO:0000256" key="9">
    <source>
        <dbReference type="SAM" id="Phobius"/>
    </source>
</evidence>
<feature type="transmembrane region" description="Helical" evidence="9">
    <location>
        <begin position="68"/>
        <end position="86"/>
    </location>
</feature>
<dbReference type="InterPro" id="IPR051547">
    <property type="entry name" value="TDP2-like"/>
</dbReference>
<evidence type="ECO:0000313" key="12">
    <source>
        <dbReference type="Proteomes" id="UP000653730"/>
    </source>
</evidence>
<accession>A0A926Q208</accession>
<dbReference type="EMBL" id="JACVDC010000019">
    <property type="protein sequence ID" value="MBC9796058.1"/>
    <property type="molecule type" value="Genomic_DNA"/>
</dbReference>
<dbReference type="PANTHER" id="PTHR15822:SF4">
    <property type="entry name" value="TYROSYL-DNA PHOSPHODIESTERASE 2"/>
    <property type="match status" value="1"/>
</dbReference>
<evidence type="ECO:0000256" key="8">
    <source>
        <dbReference type="ARBA" id="ARBA00023204"/>
    </source>
</evidence>